<dbReference type="PROSITE" id="PS50203">
    <property type="entry name" value="CALPAIN_CAT"/>
    <property type="match status" value="1"/>
</dbReference>
<dbReference type="Pfam" id="PF00648">
    <property type="entry name" value="Peptidase_C2"/>
    <property type="match status" value="1"/>
</dbReference>
<dbReference type="PANTHER" id="PTHR10183:SF393">
    <property type="entry name" value="CALPAIN-LIKE ISOFORM X1"/>
    <property type="match status" value="1"/>
</dbReference>
<dbReference type="SUPFAM" id="SSF47473">
    <property type="entry name" value="EF-hand"/>
    <property type="match status" value="1"/>
</dbReference>
<organism evidence="11 12">
    <name type="scientific">Sinocyclocheilus grahami</name>
    <name type="common">Dianchi golden-line fish</name>
    <name type="synonym">Barbus grahami</name>
    <dbReference type="NCBI Taxonomy" id="75366"/>
    <lineage>
        <taxon>Eukaryota</taxon>
        <taxon>Metazoa</taxon>
        <taxon>Chordata</taxon>
        <taxon>Craniata</taxon>
        <taxon>Vertebrata</taxon>
        <taxon>Euteleostomi</taxon>
        <taxon>Actinopterygii</taxon>
        <taxon>Neopterygii</taxon>
        <taxon>Teleostei</taxon>
        <taxon>Ostariophysi</taxon>
        <taxon>Cypriniformes</taxon>
        <taxon>Cyprinidae</taxon>
        <taxon>Cyprininae</taxon>
        <taxon>Sinocyclocheilus</taxon>
    </lineage>
</organism>
<feature type="active site" evidence="7 8">
    <location>
        <position position="235"/>
    </location>
</feature>
<keyword evidence="6" id="KW-0106">Calcium</keyword>
<dbReference type="Gene3D" id="1.10.238.10">
    <property type="entry name" value="EF-hand"/>
    <property type="match status" value="1"/>
</dbReference>
<gene>
    <name evidence="11" type="primary">LOC107560139</name>
</gene>
<comment type="similarity">
    <text evidence="1">Belongs to the peptidase C2 family.</text>
</comment>
<dbReference type="PROSITE" id="PS00018">
    <property type="entry name" value="EF_HAND_1"/>
    <property type="match status" value="1"/>
</dbReference>
<evidence type="ECO:0000313" key="11">
    <source>
        <dbReference type="Ensembl" id="ENSSGRP00000105657.1"/>
    </source>
</evidence>
<dbReference type="GO" id="GO:0005737">
    <property type="term" value="C:cytoplasm"/>
    <property type="evidence" value="ECO:0007669"/>
    <property type="project" value="TreeGrafter"/>
</dbReference>
<evidence type="ECO:0000313" key="12">
    <source>
        <dbReference type="Proteomes" id="UP000472262"/>
    </source>
</evidence>
<feature type="active site" evidence="7 8">
    <location>
        <position position="88"/>
    </location>
</feature>
<keyword evidence="3" id="KW-0479">Metal-binding</keyword>
<dbReference type="SMART" id="SM00230">
    <property type="entry name" value="CysPc"/>
    <property type="match status" value="1"/>
</dbReference>
<keyword evidence="2 8" id="KW-0645">Protease</keyword>
<dbReference type="Proteomes" id="UP000472262">
    <property type="component" value="Unassembled WGS sequence"/>
</dbReference>
<sequence length="665" mass="74870">MSELGSFDNPVKFKDQDSDVLLQKCLSSAVLFSDTVFAANQSSLGIPVDPDPKKAVKWLRPKEITSNAVFVEGTMGTTDICQGQLGNCWLLAALSCLTMHPTLFVKVVPSGQSLSESYAGIFHPLAHLPDSVREGRLLFSYSRTTNEFWSALVEKAYAKLIGSYGSLKGGIISEGMEDFTGGIAYSLHVSSRPPRMLWRAITASLARSSLLSCFIQAASVKEIGTVTSEGLIKGHAYAITDTDKVQKASEEVLLLRLRNPWGFVEYCGPWSDKCQDWDFIDNAQKARLELAKVEDGEFWIGIEDFCRLFNTVEMCSVNPDSMSGEASDDTATPSWTLSSHQGTWVPMCSAGGSRRYPRSFWKNPQFQMILSEKDKQGEKKKKCTVLVELLQKYRRQKDKVHFLYIAFHIYKLQDKPGSLDQQFFSNNRPVARSGKYRSIRSVWRKVHLEPGSYVIVASTYRPNQQGEFFLRVYTKTGNIQGFQDFPCINNYSVMVMSKPVLPEDLFRVQKWFDEKAGSDSRVNAVRFMDLVNSVLEKDYELPLETCRQLIFGEDTGGRGRLNRAQAEKLLTSLRNLQSIFFQFDEDSSGTMSPFELSLALNAAGVECDNVVVQLLWERFGAGEQYLPFCGFVSCVARLQVLFGKSVTREFFLSILQHYPYLATLK</sequence>
<dbReference type="CDD" id="cd16182">
    <property type="entry name" value="EFh_PEF_Group_II_CAPN_like"/>
    <property type="match status" value="1"/>
</dbReference>
<evidence type="ECO:0000259" key="9">
    <source>
        <dbReference type="PROSITE" id="PS50203"/>
    </source>
</evidence>
<accession>A0A672SV80</accession>
<reference evidence="11" key="2">
    <citation type="submission" date="2025-09" db="UniProtKB">
        <authorList>
            <consortium name="Ensembl"/>
        </authorList>
    </citation>
    <scope>IDENTIFICATION</scope>
</reference>
<reference evidence="11" key="1">
    <citation type="submission" date="2025-08" db="UniProtKB">
        <authorList>
            <consortium name="Ensembl"/>
        </authorList>
    </citation>
    <scope>IDENTIFICATION</scope>
</reference>
<dbReference type="InterPro" id="IPR002048">
    <property type="entry name" value="EF_hand_dom"/>
</dbReference>
<dbReference type="CDD" id="cd00044">
    <property type="entry name" value="CysPc"/>
    <property type="match status" value="1"/>
</dbReference>
<dbReference type="InterPro" id="IPR036213">
    <property type="entry name" value="Calpain_III_sf"/>
</dbReference>
<dbReference type="PRINTS" id="PR00704">
    <property type="entry name" value="CALPAIN"/>
</dbReference>
<evidence type="ECO:0000256" key="3">
    <source>
        <dbReference type="ARBA" id="ARBA00022723"/>
    </source>
</evidence>
<dbReference type="Gene3D" id="3.90.70.10">
    <property type="entry name" value="Cysteine proteinases"/>
    <property type="match status" value="1"/>
</dbReference>
<dbReference type="InterPro" id="IPR018247">
    <property type="entry name" value="EF_Hand_1_Ca_BS"/>
</dbReference>
<dbReference type="InterPro" id="IPR022683">
    <property type="entry name" value="Calpain_III"/>
</dbReference>
<feature type="domain" description="Calpain catalytic" evidence="9">
    <location>
        <begin position="31"/>
        <end position="318"/>
    </location>
</feature>
<dbReference type="AlphaFoldDB" id="A0A672SV80"/>
<dbReference type="InterPro" id="IPR038765">
    <property type="entry name" value="Papain-like_cys_pep_sf"/>
</dbReference>
<evidence type="ECO:0000256" key="7">
    <source>
        <dbReference type="PIRSR" id="PIRSR622684-1"/>
    </source>
</evidence>
<dbReference type="GO" id="GO:0043066">
    <property type="term" value="P:negative regulation of apoptotic process"/>
    <property type="evidence" value="ECO:0007669"/>
    <property type="project" value="TreeGrafter"/>
</dbReference>
<dbReference type="SUPFAM" id="SSF49758">
    <property type="entry name" value="Calpain large subunit, middle domain (domain III)"/>
    <property type="match status" value="1"/>
</dbReference>
<evidence type="ECO:0000256" key="1">
    <source>
        <dbReference type="ARBA" id="ARBA00007623"/>
    </source>
</evidence>
<dbReference type="Gene3D" id="2.60.120.380">
    <property type="match status" value="1"/>
</dbReference>
<keyword evidence="5 8" id="KW-0788">Thiol protease</keyword>
<evidence type="ECO:0000256" key="5">
    <source>
        <dbReference type="ARBA" id="ARBA00022807"/>
    </source>
</evidence>
<protein>
    <submittedName>
        <fullName evidence="11">Calpain-1 catalytic subunit-like</fullName>
    </submittedName>
</protein>
<dbReference type="SUPFAM" id="SSF54001">
    <property type="entry name" value="Cysteine proteinases"/>
    <property type="match status" value="1"/>
</dbReference>
<dbReference type="InterPro" id="IPR001300">
    <property type="entry name" value="Peptidase_C2_calpain_cat"/>
</dbReference>
<evidence type="ECO:0000259" key="10">
    <source>
        <dbReference type="PROSITE" id="PS50222"/>
    </source>
</evidence>
<dbReference type="GO" id="GO:0004198">
    <property type="term" value="F:calcium-dependent cysteine-type endopeptidase activity"/>
    <property type="evidence" value="ECO:0007669"/>
    <property type="project" value="InterPro"/>
</dbReference>
<feature type="active site" evidence="7 8">
    <location>
        <position position="259"/>
    </location>
</feature>
<feature type="domain" description="EF-hand" evidence="10">
    <location>
        <begin position="571"/>
        <end position="606"/>
    </location>
</feature>
<dbReference type="SMART" id="SM00720">
    <property type="entry name" value="calpain_III"/>
    <property type="match status" value="1"/>
</dbReference>
<dbReference type="GO" id="GO:0006508">
    <property type="term" value="P:proteolysis"/>
    <property type="evidence" value="ECO:0007669"/>
    <property type="project" value="UniProtKB-KW"/>
</dbReference>
<dbReference type="PANTHER" id="PTHR10183">
    <property type="entry name" value="CALPAIN"/>
    <property type="match status" value="1"/>
</dbReference>
<name>A0A672SV80_SINGR</name>
<dbReference type="InterPro" id="IPR000169">
    <property type="entry name" value="Pept_cys_AS"/>
</dbReference>
<keyword evidence="12" id="KW-1185">Reference proteome</keyword>
<dbReference type="PROSITE" id="PS00139">
    <property type="entry name" value="THIOL_PROTEASE_CYS"/>
    <property type="match status" value="1"/>
</dbReference>
<dbReference type="FunFam" id="2.60.120.380:FF:000011">
    <property type="entry name" value="Calpain 12"/>
    <property type="match status" value="1"/>
</dbReference>
<dbReference type="GO" id="GO:0005509">
    <property type="term" value="F:calcium ion binding"/>
    <property type="evidence" value="ECO:0007669"/>
    <property type="project" value="InterPro"/>
</dbReference>
<dbReference type="InterPro" id="IPR022682">
    <property type="entry name" value="Calpain_domain_III"/>
</dbReference>
<evidence type="ECO:0000256" key="6">
    <source>
        <dbReference type="ARBA" id="ARBA00022837"/>
    </source>
</evidence>
<proteinExistence type="inferred from homology"/>
<dbReference type="Pfam" id="PF01067">
    <property type="entry name" value="Calpain_III"/>
    <property type="match status" value="1"/>
</dbReference>
<dbReference type="CDD" id="cd00214">
    <property type="entry name" value="Calpain_III"/>
    <property type="match status" value="1"/>
</dbReference>
<keyword evidence="4 8" id="KW-0378">Hydrolase</keyword>
<evidence type="ECO:0000256" key="4">
    <source>
        <dbReference type="ARBA" id="ARBA00022801"/>
    </source>
</evidence>
<dbReference type="InterPro" id="IPR011992">
    <property type="entry name" value="EF-hand-dom_pair"/>
</dbReference>
<dbReference type="Ensembl" id="ENSSGRT00000112303.1">
    <property type="protein sequence ID" value="ENSSGRP00000105657.1"/>
    <property type="gene ID" value="ENSSGRG00000052267.1"/>
</dbReference>
<dbReference type="InterPro" id="IPR022684">
    <property type="entry name" value="Calpain_cysteine_protease"/>
</dbReference>
<evidence type="ECO:0000256" key="2">
    <source>
        <dbReference type="ARBA" id="ARBA00022670"/>
    </source>
</evidence>
<dbReference type="PROSITE" id="PS50222">
    <property type="entry name" value="EF_HAND_2"/>
    <property type="match status" value="1"/>
</dbReference>
<dbReference type="InterPro" id="IPR033883">
    <property type="entry name" value="C2_III"/>
</dbReference>
<dbReference type="FunFam" id="3.90.70.10:FF:000001">
    <property type="entry name" value="Calpain-1 catalytic subunit"/>
    <property type="match status" value="1"/>
</dbReference>
<evidence type="ECO:0000256" key="8">
    <source>
        <dbReference type="PROSITE-ProRule" id="PRU00239"/>
    </source>
</evidence>